<proteinExistence type="predicted"/>
<sequence length="19" mass="2089">MPGIIHFKLSHTPSPCLLP</sequence>
<dbReference type="EMBL" id="GGEC01071440">
    <property type="protein sequence ID" value="MBX51924.1"/>
    <property type="molecule type" value="Transcribed_RNA"/>
</dbReference>
<organism evidence="1">
    <name type="scientific">Rhizophora mucronata</name>
    <name type="common">Asiatic mangrove</name>
    <dbReference type="NCBI Taxonomy" id="61149"/>
    <lineage>
        <taxon>Eukaryota</taxon>
        <taxon>Viridiplantae</taxon>
        <taxon>Streptophyta</taxon>
        <taxon>Embryophyta</taxon>
        <taxon>Tracheophyta</taxon>
        <taxon>Spermatophyta</taxon>
        <taxon>Magnoliopsida</taxon>
        <taxon>eudicotyledons</taxon>
        <taxon>Gunneridae</taxon>
        <taxon>Pentapetalae</taxon>
        <taxon>rosids</taxon>
        <taxon>fabids</taxon>
        <taxon>Malpighiales</taxon>
        <taxon>Rhizophoraceae</taxon>
        <taxon>Rhizophora</taxon>
    </lineage>
</organism>
<protein>
    <submittedName>
        <fullName evidence="1">Uncharacterized protein</fullName>
    </submittedName>
</protein>
<dbReference type="AlphaFoldDB" id="A0A2P2PAZ5"/>
<reference evidence="1" key="1">
    <citation type="submission" date="2018-02" db="EMBL/GenBank/DDBJ databases">
        <title>Rhizophora mucronata_Transcriptome.</title>
        <authorList>
            <person name="Meera S.P."/>
            <person name="Sreeshan A."/>
            <person name="Augustine A."/>
        </authorList>
    </citation>
    <scope>NUCLEOTIDE SEQUENCE</scope>
    <source>
        <tissue evidence="1">Leaf</tissue>
    </source>
</reference>
<name>A0A2P2PAZ5_RHIMU</name>
<accession>A0A2P2PAZ5</accession>
<evidence type="ECO:0000313" key="1">
    <source>
        <dbReference type="EMBL" id="MBX51924.1"/>
    </source>
</evidence>